<evidence type="ECO:0000313" key="18">
    <source>
        <dbReference type="EMBL" id="KAK1684989.1"/>
    </source>
</evidence>
<organism evidence="18 19">
    <name type="scientific">Lolium multiflorum</name>
    <name type="common">Italian ryegrass</name>
    <name type="synonym">Lolium perenne subsp. multiflorum</name>
    <dbReference type="NCBI Taxonomy" id="4521"/>
    <lineage>
        <taxon>Eukaryota</taxon>
        <taxon>Viridiplantae</taxon>
        <taxon>Streptophyta</taxon>
        <taxon>Embryophyta</taxon>
        <taxon>Tracheophyta</taxon>
        <taxon>Spermatophyta</taxon>
        <taxon>Magnoliopsida</taxon>
        <taxon>Liliopsida</taxon>
        <taxon>Poales</taxon>
        <taxon>Poaceae</taxon>
        <taxon>BOP clade</taxon>
        <taxon>Pooideae</taxon>
        <taxon>Poodae</taxon>
        <taxon>Poeae</taxon>
        <taxon>Poeae Chloroplast Group 2 (Poeae type)</taxon>
        <taxon>Loliodinae</taxon>
        <taxon>Loliinae</taxon>
        <taxon>Lolium</taxon>
    </lineage>
</organism>
<evidence type="ECO:0000259" key="16">
    <source>
        <dbReference type="Pfam" id="PF04928"/>
    </source>
</evidence>
<evidence type="ECO:0000256" key="7">
    <source>
        <dbReference type="ARBA" id="ARBA00022741"/>
    </source>
</evidence>
<evidence type="ECO:0000256" key="12">
    <source>
        <dbReference type="PIRSR" id="PIRSR018425-1"/>
    </source>
</evidence>
<dbReference type="GO" id="GO:0006397">
    <property type="term" value="P:mRNA processing"/>
    <property type="evidence" value="ECO:0007669"/>
    <property type="project" value="UniProtKB-KW"/>
</dbReference>
<dbReference type="Pfam" id="PF04928">
    <property type="entry name" value="PAP_central"/>
    <property type="match status" value="1"/>
</dbReference>
<feature type="binding site" evidence="12">
    <location>
        <position position="158"/>
    </location>
    <ligand>
        <name>ATP</name>
        <dbReference type="ChEBI" id="CHEBI:30616"/>
    </ligand>
</feature>
<feature type="binding site" evidence="13">
    <location>
        <position position="158"/>
    </location>
    <ligand>
        <name>Mg(2+)</name>
        <dbReference type="ChEBI" id="CHEBI:18420"/>
        <label>2</label>
        <note>catalytic</note>
    </ligand>
</feature>
<dbReference type="PANTHER" id="PTHR10682:SF26">
    <property type="entry name" value="POLY(A) POLYMERASE"/>
    <property type="match status" value="1"/>
</dbReference>
<keyword evidence="10 11" id="KW-0539">Nucleus</keyword>
<keyword evidence="6 13" id="KW-0479">Metal-binding</keyword>
<feature type="binding site" evidence="13">
    <location>
        <position position="103"/>
    </location>
    <ligand>
        <name>Mg(2+)</name>
        <dbReference type="ChEBI" id="CHEBI:18420"/>
        <label>2</label>
        <note>catalytic</note>
    </ligand>
</feature>
<feature type="binding site" evidence="13">
    <location>
        <position position="105"/>
    </location>
    <ligand>
        <name>Mg(2+)</name>
        <dbReference type="ChEBI" id="CHEBI:18420"/>
        <label>1</label>
        <note>catalytic</note>
    </ligand>
</feature>
<gene>
    <name evidence="18" type="ORF">QYE76_045837</name>
</gene>
<dbReference type="EMBL" id="JAUUTY010000002">
    <property type="protein sequence ID" value="KAK1684989.1"/>
    <property type="molecule type" value="Genomic_DNA"/>
</dbReference>
<dbReference type="InterPro" id="IPR043519">
    <property type="entry name" value="NT_sf"/>
</dbReference>
<feature type="compositionally biased region" description="Low complexity" evidence="14">
    <location>
        <begin position="513"/>
        <end position="529"/>
    </location>
</feature>
<name>A0AAD8TNR3_LOLMU</name>
<dbReference type="GO" id="GO:0005524">
    <property type="term" value="F:ATP binding"/>
    <property type="evidence" value="ECO:0007669"/>
    <property type="project" value="UniProtKB-UniRule"/>
</dbReference>
<dbReference type="InterPro" id="IPR014492">
    <property type="entry name" value="PolyA_polymerase"/>
</dbReference>
<dbReference type="SUPFAM" id="SSF55003">
    <property type="entry name" value="PAP/Archaeal CCA-adding enzyme, C-terminal domain"/>
    <property type="match status" value="1"/>
</dbReference>
<evidence type="ECO:0000256" key="5">
    <source>
        <dbReference type="ARBA" id="ARBA00022679"/>
    </source>
</evidence>
<comment type="subcellular location">
    <subcellularLocation>
        <location evidence="2 11">Nucleus</location>
    </subcellularLocation>
</comment>
<keyword evidence="8 11" id="KW-0067">ATP-binding</keyword>
<dbReference type="CDD" id="cd05402">
    <property type="entry name" value="NT_PAP_TUTase"/>
    <property type="match status" value="1"/>
</dbReference>
<feature type="binding site" evidence="13">
    <location>
        <position position="103"/>
    </location>
    <ligand>
        <name>Mg(2+)</name>
        <dbReference type="ChEBI" id="CHEBI:18420"/>
        <label>1</label>
        <note>catalytic</note>
    </ligand>
</feature>
<dbReference type="InterPro" id="IPR011068">
    <property type="entry name" value="NuclTrfase_I-like_C"/>
</dbReference>
<dbReference type="Gene3D" id="1.10.1410.10">
    <property type="match status" value="1"/>
</dbReference>
<dbReference type="GO" id="GO:0031123">
    <property type="term" value="P:RNA 3'-end processing"/>
    <property type="evidence" value="ECO:0007669"/>
    <property type="project" value="InterPro"/>
</dbReference>
<evidence type="ECO:0000256" key="6">
    <source>
        <dbReference type="ARBA" id="ARBA00022723"/>
    </source>
</evidence>
<evidence type="ECO:0000256" key="11">
    <source>
        <dbReference type="PIRNR" id="PIRNR018425"/>
    </source>
</evidence>
<feature type="binding site" evidence="12">
    <location>
        <begin position="90"/>
        <end position="92"/>
    </location>
    <ligand>
        <name>ATP</name>
        <dbReference type="ChEBI" id="CHEBI:30616"/>
    </ligand>
</feature>
<dbReference type="PIRSF" id="PIRSF018425">
    <property type="entry name" value="PolyA_polymerase"/>
    <property type="match status" value="1"/>
</dbReference>
<feature type="binding site" evidence="12">
    <location>
        <begin position="103"/>
        <end position="105"/>
    </location>
    <ligand>
        <name>ATP</name>
        <dbReference type="ChEBI" id="CHEBI:30616"/>
    </ligand>
</feature>
<feature type="domain" description="Poly(A) polymerase RNA-binding" evidence="15">
    <location>
        <begin position="365"/>
        <end position="425"/>
    </location>
</feature>
<evidence type="ECO:0000256" key="9">
    <source>
        <dbReference type="ARBA" id="ARBA00022842"/>
    </source>
</evidence>
<dbReference type="SUPFAM" id="SSF81301">
    <property type="entry name" value="Nucleotidyltransferase"/>
    <property type="match status" value="1"/>
</dbReference>
<dbReference type="PANTHER" id="PTHR10682">
    <property type="entry name" value="POLY A POLYMERASE"/>
    <property type="match status" value="1"/>
</dbReference>
<dbReference type="InterPro" id="IPR007010">
    <property type="entry name" value="PolA_pol_RNA-bd_dom"/>
</dbReference>
<comment type="cofactor">
    <cofactor evidence="1">
        <name>Mn(2+)</name>
        <dbReference type="ChEBI" id="CHEBI:29035"/>
    </cofactor>
</comment>
<keyword evidence="19" id="KW-1185">Reference proteome</keyword>
<feature type="compositionally biased region" description="Polar residues" evidence="14">
    <location>
        <begin position="550"/>
        <end position="566"/>
    </location>
</feature>
<comment type="cofactor">
    <cofactor evidence="13">
        <name>Mg(2+)</name>
        <dbReference type="ChEBI" id="CHEBI:18420"/>
    </cofactor>
    <text evidence="13">Binds 2 magnesium ions. Also active with manganese.</text>
</comment>
<feature type="region of interest" description="Disordered" evidence="14">
    <location>
        <begin position="501"/>
        <end position="566"/>
    </location>
</feature>
<comment type="caution">
    <text evidence="18">The sequence shown here is derived from an EMBL/GenBank/DDBJ whole genome shotgun (WGS) entry which is preliminary data.</text>
</comment>
<feature type="binding site" evidence="12">
    <location>
        <position position="228"/>
    </location>
    <ligand>
        <name>ATP</name>
        <dbReference type="ChEBI" id="CHEBI:30616"/>
    </ligand>
</feature>
<proteinExistence type="inferred from homology"/>
<dbReference type="Gene3D" id="3.30.70.590">
    <property type="entry name" value="Poly(A) polymerase predicted RNA binding domain"/>
    <property type="match status" value="1"/>
</dbReference>
<feature type="binding site" evidence="12">
    <location>
        <position position="219"/>
    </location>
    <ligand>
        <name>ATP</name>
        <dbReference type="ChEBI" id="CHEBI:30616"/>
    </ligand>
</feature>
<keyword evidence="7 11" id="KW-0547">Nucleotide-binding</keyword>
<feature type="binding site" evidence="12">
    <location>
        <begin position="237"/>
        <end position="238"/>
    </location>
    <ligand>
        <name>ATP</name>
        <dbReference type="ChEBI" id="CHEBI:30616"/>
    </ligand>
</feature>
<evidence type="ECO:0000256" key="10">
    <source>
        <dbReference type="ARBA" id="ARBA00023242"/>
    </source>
</evidence>
<dbReference type="Pfam" id="PF04926">
    <property type="entry name" value="PAP_RNA-bind"/>
    <property type="match status" value="2"/>
</dbReference>
<dbReference type="Gene3D" id="3.30.460.10">
    <property type="entry name" value="Beta Polymerase, domain 2"/>
    <property type="match status" value="1"/>
</dbReference>
<protein>
    <recommendedName>
        <fullName evidence="11">Poly(A) polymerase</fullName>
        <ecNumber evidence="11">2.7.7.19</ecNumber>
    </recommendedName>
</protein>
<dbReference type="AlphaFoldDB" id="A0AAD8TNR3"/>
<dbReference type="GO" id="GO:0005634">
    <property type="term" value="C:nucleus"/>
    <property type="evidence" value="ECO:0007669"/>
    <property type="project" value="UniProtKB-SubCell"/>
</dbReference>
<comment type="function">
    <text evidence="11">Polymerase that creates the 3'-poly(A) tail of mRNA's.</text>
</comment>
<feature type="domain" description="Poly(A) polymerase nucleotidyltransferase" evidence="17">
    <location>
        <begin position="13"/>
        <end position="205"/>
    </location>
</feature>
<dbReference type="Pfam" id="PF20750">
    <property type="entry name" value="PAP_NTPase"/>
    <property type="match status" value="1"/>
</dbReference>
<keyword evidence="5 11" id="KW-0808">Transferase</keyword>
<dbReference type="FunFam" id="3.30.460.10:FF:000002">
    <property type="entry name" value="Poly(A) polymerase alpha, putative"/>
    <property type="match status" value="1"/>
</dbReference>
<keyword evidence="4 11" id="KW-0507">mRNA processing</keyword>
<dbReference type="FunFam" id="1.10.1410.10:FF:000001">
    <property type="entry name" value="Putative poly(A) polymerase gamma"/>
    <property type="match status" value="1"/>
</dbReference>
<evidence type="ECO:0000259" key="15">
    <source>
        <dbReference type="Pfam" id="PF04926"/>
    </source>
</evidence>
<dbReference type="Proteomes" id="UP001231189">
    <property type="component" value="Unassembled WGS sequence"/>
</dbReference>
<sequence>MVSLQHQQMDIINQPISLVGPTPADLQSTLQLEKLLRDAGQYESSNELAAREDVVRELQGVLDRWVKRLTAQRGYPDGMVDQATALLLPFGSYRLGVHGRGSDIDALVVGPSYMDRDHDFFDVLGGVLAETEAVTELQPVPRAYVPVIKMKFRGVPVDLLYASVCLPVVPKDLDLRDRSVLCGMDLATVRSLNGVRVADEIMRLVPDTGAFRTTLRCVKHWAKARGVYSNVMGFVGGVGWAILVARVCQLYPNAAPSMLLPRFFKIFSQWKWPNPVLLGGIEHDDDGQLALRLPVWDPRRNPRDRTHLMPVITPAYPCMNSCYNVSHATLRIITEQLEIGRVISQEIAESGGARGWEALFQPFHFFKAYKSYLQVDVKVAGGEADLREWKGWVESRLRQLVIRVEMATAGMLLCHPNPQAYAAKPNDRDRHCTATFFVGLSKQQQKQTQVQFDLRATTDEFKQEVYMYEFWRPGMELEVKHARRKDLPSYVMDHILLPAAGQLKRKRTQDDPSPSSSSASGHSESSSCSRDVKRAAAADRTGASPESKRQSCPASILPSASGQGDV</sequence>
<evidence type="ECO:0000256" key="2">
    <source>
        <dbReference type="ARBA" id="ARBA00004123"/>
    </source>
</evidence>
<feature type="domain" description="Poly(A) polymerase central" evidence="16">
    <location>
        <begin position="211"/>
        <end position="361"/>
    </location>
</feature>
<evidence type="ECO:0000256" key="1">
    <source>
        <dbReference type="ARBA" id="ARBA00001936"/>
    </source>
</evidence>
<accession>A0AAD8TNR3</accession>
<feature type="domain" description="Poly(A) polymerase RNA-binding" evidence="15">
    <location>
        <begin position="427"/>
        <end position="493"/>
    </location>
</feature>
<evidence type="ECO:0000256" key="3">
    <source>
        <dbReference type="ARBA" id="ARBA00010912"/>
    </source>
</evidence>
<comment type="similarity">
    <text evidence="3 11">Belongs to the poly(A) polymerase family.</text>
</comment>
<dbReference type="GO" id="GO:0003723">
    <property type="term" value="F:RNA binding"/>
    <property type="evidence" value="ECO:0007669"/>
    <property type="project" value="UniProtKB-UniRule"/>
</dbReference>
<evidence type="ECO:0000256" key="8">
    <source>
        <dbReference type="ARBA" id="ARBA00022840"/>
    </source>
</evidence>
<dbReference type="EC" id="2.7.7.19" evidence="11"/>
<evidence type="ECO:0000259" key="17">
    <source>
        <dbReference type="Pfam" id="PF20750"/>
    </source>
</evidence>
<keyword evidence="9 13" id="KW-0460">Magnesium</keyword>
<dbReference type="GO" id="GO:1990817">
    <property type="term" value="F:poly(A) RNA polymerase activity"/>
    <property type="evidence" value="ECO:0007669"/>
    <property type="project" value="UniProtKB-UniRule"/>
</dbReference>
<feature type="binding site" evidence="13">
    <location>
        <position position="105"/>
    </location>
    <ligand>
        <name>Mg(2+)</name>
        <dbReference type="ChEBI" id="CHEBI:18420"/>
        <label>2</label>
        <note>catalytic</note>
    </ligand>
</feature>
<dbReference type="SUPFAM" id="SSF81631">
    <property type="entry name" value="PAP/OAS1 substrate-binding domain"/>
    <property type="match status" value="1"/>
</dbReference>
<evidence type="ECO:0000313" key="19">
    <source>
        <dbReference type="Proteomes" id="UP001231189"/>
    </source>
</evidence>
<dbReference type="InterPro" id="IPR007012">
    <property type="entry name" value="PolA_pol_cen_dom"/>
</dbReference>
<reference evidence="18" key="1">
    <citation type="submission" date="2023-07" db="EMBL/GenBank/DDBJ databases">
        <title>A chromosome-level genome assembly of Lolium multiflorum.</title>
        <authorList>
            <person name="Chen Y."/>
            <person name="Copetti D."/>
            <person name="Kolliker R."/>
            <person name="Studer B."/>
        </authorList>
    </citation>
    <scope>NUCLEOTIDE SEQUENCE</scope>
    <source>
        <strain evidence="18">02402/16</strain>
        <tissue evidence="18">Leaf</tissue>
    </source>
</reference>
<evidence type="ECO:0000256" key="4">
    <source>
        <dbReference type="ARBA" id="ARBA00022664"/>
    </source>
</evidence>
<comment type="catalytic activity">
    <reaction evidence="11">
        <text>RNA(n) + ATP = RNA(n)-3'-adenine ribonucleotide + diphosphate</text>
        <dbReference type="Rhea" id="RHEA:11332"/>
        <dbReference type="Rhea" id="RHEA-COMP:14527"/>
        <dbReference type="Rhea" id="RHEA-COMP:17347"/>
        <dbReference type="ChEBI" id="CHEBI:30616"/>
        <dbReference type="ChEBI" id="CHEBI:33019"/>
        <dbReference type="ChEBI" id="CHEBI:140395"/>
        <dbReference type="ChEBI" id="CHEBI:173115"/>
        <dbReference type="EC" id="2.7.7.19"/>
    </reaction>
</comment>
<dbReference type="GO" id="GO:0046872">
    <property type="term" value="F:metal ion binding"/>
    <property type="evidence" value="ECO:0007669"/>
    <property type="project" value="UniProtKB-KW"/>
</dbReference>
<dbReference type="InterPro" id="IPR048840">
    <property type="entry name" value="PolA_pol_NTPase"/>
</dbReference>
<evidence type="ECO:0000256" key="13">
    <source>
        <dbReference type="PIRSR" id="PIRSR018425-2"/>
    </source>
</evidence>
<evidence type="ECO:0000256" key="14">
    <source>
        <dbReference type="SAM" id="MobiDB-lite"/>
    </source>
</evidence>